<reference evidence="12" key="1">
    <citation type="submission" date="2025-08" db="UniProtKB">
        <authorList>
            <consortium name="RefSeq"/>
        </authorList>
    </citation>
    <scope>IDENTIFICATION</scope>
    <source>
        <strain evidence="12">15085-1641.00</strain>
        <tissue evidence="12">Whole body</tissue>
    </source>
</reference>
<keyword evidence="11" id="KW-1185">Reference proteome</keyword>
<dbReference type="KEGG" id="dhe:111603826"/>
<evidence type="ECO:0000256" key="9">
    <source>
        <dbReference type="ARBA" id="ARBA00023224"/>
    </source>
</evidence>
<dbReference type="InterPro" id="IPR004117">
    <property type="entry name" value="7tm6_olfct_rcpt"/>
</dbReference>
<comment type="subcellular location">
    <subcellularLocation>
        <location evidence="1 10">Cell membrane</location>
        <topology evidence="1 10">Multi-pass membrane protein</topology>
    </subcellularLocation>
</comment>
<feature type="transmembrane region" description="Helical" evidence="10">
    <location>
        <begin position="39"/>
        <end position="57"/>
    </location>
</feature>
<evidence type="ECO:0000256" key="8">
    <source>
        <dbReference type="ARBA" id="ARBA00023170"/>
    </source>
</evidence>
<dbReference type="Proteomes" id="UP000504633">
    <property type="component" value="Unplaced"/>
</dbReference>
<dbReference type="GeneID" id="111603826"/>
<organism evidence="11 12">
    <name type="scientific">Drosophila hydei</name>
    <name type="common">Fruit fly</name>
    <dbReference type="NCBI Taxonomy" id="7224"/>
    <lineage>
        <taxon>Eukaryota</taxon>
        <taxon>Metazoa</taxon>
        <taxon>Ecdysozoa</taxon>
        <taxon>Arthropoda</taxon>
        <taxon>Hexapoda</taxon>
        <taxon>Insecta</taxon>
        <taxon>Pterygota</taxon>
        <taxon>Neoptera</taxon>
        <taxon>Endopterygota</taxon>
        <taxon>Diptera</taxon>
        <taxon>Brachycera</taxon>
        <taxon>Muscomorpha</taxon>
        <taxon>Ephydroidea</taxon>
        <taxon>Drosophilidae</taxon>
        <taxon>Drosophila</taxon>
    </lineage>
</organism>
<dbReference type="PANTHER" id="PTHR21137:SF35">
    <property type="entry name" value="ODORANT RECEPTOR 19A-RELATED"/>
    <property type="match status" value="1"/>
</dbReference>
<evidence type="ECO:0000256" key="10">
    <source>
        <dbReference type="RuleBase" id="RU351113"/>
    </source>
</evidence>
<feature type="transmembrane region" description="Helical" evidence="10">
    <location>
        <begin position="133"/>
        <end position="155"/>
    </location>
</feature>
<dbReference type="RefSeq" id="XP_023177354.2">
    <property type="nucleotide sequence ID" value="XM_023321586.2"/>
</dbReference>
<keyword evidence="5 10" id="KW-0552">Olfaction</keyword>
<dbReference type="OMA" id="TDVELWF"/>
<keyword evidence="7 10" id="KW-0472">Membrane</keyword>
<feature type="transmembrane region" description="Helical" evidence="10">
    <location>
        <begin position="288"/>
        <end position="310"/>
    </location>
</feature>
<comment type="caution">
    <text evidence="10">Lacks conserved residue(s) required for the propagation of feature annotation.</text>
</comment>
<dbReference type="OrthoDB" id="7548151at2759"/>
<evidence type="ECO:0000256" key="1">
    <source>
        <dbReference type="ARBA" id="ARBA00004651"/>
    </source>
</evidence>
<evidence type="ECO:0000256" key="3">
    <source>
        <dbReference type="ARBA" id="ARBA00022606"/>
    </source>
</evidence>
<name>A0A6J1MJY7_DROHY</name>
<keyword evidence="8 10" id="KW-0675">Receptor</keyword>
<dbReference type="PANTHER" id="PTHR21137">
    <property type="entry name" value="ODORANT RECEPTOR"/>
    <property type="match status" value="1"/>
</dbReference>
<dbReference type="GO" id="GO:0004984">
    <property type="term" value="F:olfactory receptor activity"/>
    <property type="evidence" value="ECO:0007669"/>
    <property type="project" value="InterPro"/>
</dbReference>
<dbReference type="Pfam" id="PF02949">
    <property type="entry name" value="7tm_6"/>
    <property type="match status" value="1"/>
</dbReference>
<evidence type="ECO:0000313" key="11">
    <source>
        <dbReference type="Proteomes" id="UP000504633"/>
    </source>
</evidence>
<keyword evidence="9 10" id="KW-0807">Transducer</keyword>
<evidence type="ECO:0000256" key="4">
    <source>
        <dbReference type="ARBA" id="ARBA00022692"/>
    </source>
</evidence>
<evidence type="ECO:0000256" key="5">
    <source>
        <dbReference type="ARBA" id="ARBA00022725"/>
    </source>
</evidence>
<evidence type="ECO:0000256" key="7">
    <source>
        <dbReference type="ARBA" id="ARBA00023136"/>
    </source>
</evidence>
<sequence length="384" mass="44597">MNRSVAKSDNLINSLSFFRSHWAIWKLVGATHAQVDWKWLYIAYSLILNLLVTVWYPLHLGLLLFRNKSLSDDITNLSIFATCLACSLKFSIYVYKFKKVEQMEQLLKQLDSRVETVEEKLIYSQLKKQLRGILFVFIGIYLPVGVLAEMGFLFQKRRALMYPGWFPFDWVNSSRNYYIAHVYQIVGIGIQIMQNYVNDCFPAMMLCLISAHIQMLYVRLQKVGEDKSLYAEQQLEACITDHKCLLELFQTVESFMSLPMLIQFAVTGVNVCTSIAALLFFVSEPFTIAYFVFYTFGLPLQIFPTCYYGTDVELWFGKLHYAAFSCNWLTQARSFKKKLMLFVERSLKRTAPMAGGMLAIHVSTFFSTLRFAYSLFAILLRMRK</sequence>
<proteinExistence type="inferred from homology"/>
<evidence type="ECO:0000313" key="12">
    <source>
        <dbReference type="RefSeq" id="XP_023177354.2"/>
    </source>
</evidence>
<protein>
    <recommendedName>
        <fullName evidence="10">Odorant receptor</fullName>
    </recommendedName>
</protein>
<keyword evidence="2" id="KW-1003">Cell membrane</keyword>
<dbReference type="AlphaFoldDB" id="A0A6J1MJY7"/>
<evidence type="ECO:0000256" key="6">
    <source>
        <dbReference type="ARBA" id="ARBA00022989"/>
    </source>
</evidence>
<dbReference type="GO" id="GO:0007165">
    <property type="term" value="P:signal transduction"/>
    <property type="evidence" value="ECO:0007669"/>
    <property type="project" value="UniProtKB-KW"/>
</dbReference>
<feature type="transmembrane region" description="Helical" evidence="10">
    <location>
        <begin position="358"/>
        <end position="380"/>
    </location>
</feature>
<keyword evidence="4 10" id="KW-0812">Transmembrane</keyword>
<accession>A0A6J1MJY7</accession>
<dbReference type="GO" id="GO:0005886">
    <property type="term" value="C:plasma membrane"/>
    <property type="evidence" value="ECO:0007669"/>
    <property type="project" value="UniProtKB-SubCell"/>
</dbReference>
<evidence type="ECO:0000256" key="2">
    <source>
        <dbReference type="ARBA" id="ARBA00022475"/>
    </source>
</evidence>
<keyword evidence="6 10" id="KW-1133">Transmembrane helix</keyword>
<gene>
    <name evidence="12" type="primary">LOC111603826</name>
</gene>
<dbReference type="GO" id="GO:0005549">
    <property type="term" value="F:odorant binding"/>
    <property type="evidence" value="ECO:0007669"/>
    <property type="project" value="InterPro"/>
</dbReference>
<feature type="transmembrane region" description="Helical" evidence="10">
    <location>
        <begin position="260"/>
        <end position="281"/>
    </location>
</feature>
<feature type="transmembrane region" description="Helical" evidence="10">
    <location>
        <begin position="77"/>
        <end position="95"/>
    </location>
</feature>
<keyword evidence="3 10" id="KW-0716">Sensory transduction</keyword>
<comment type="similarity">
    <text evidence="10">Belongs to the insect chemoreceptor superfamily. Heteromeric odorant receptor channel (TC 1.A.69) family.</text>
</comment>